<proteinExistence type="predicted"/>
<evidence type="ECO:0008006" key="3">
    <source>
        <dbReference type="Google" id="ProtNLM"/>
    </source>
</evidence>
<name>A0ABT6VFM5_9GAMM</name>
<evidence type="ECO:0000313" key="2">
    <source>
        <dbReference type="Proteomes" id="UP001244242"/>
    </source>
</evidence>
<accession>A0ABT6VFM5</accession>
<dbReference type="Gene3D" id="3.40.50.1820">
    <property type="entry name" value="alpha/beta hydrolase"/>
    <property type="match status" value="1"/>
</dbReference>
<gene>
    <name evidence="1" type="ORF">QLQ84_03145</name>
</gene>
<reference evidence="1 2" key="1">
    <citation type="submission" date="2023-04" db="EMBL/GenBank/DDBJ databases">
        <title>Halomonas strains isolated from rhizosphere soil.</title>
        <authorList>
            <person name="Xu L."/>
            <person name="Sun J.-Q."/>
        </authorList>
    </citation>
    <scope>NUCLEOTIDE SEQUENCE [LARGE SCALE GENOMIC DNA]</scope>
    <source>
        <strain evidence="1 2">LN1S58</strain>
    </source>
</reference>
<dbReference type="SUPFAM" id="SSF53474">
    <property type="entry name" value="alpha/beta-Hydrolases"/>
    <property type="match status" value="1"/>
</dbReference>
<comment type="caution">
    <text evidence="1">The sequence shown here is derived from an EMBL/GenBank/DDBJ whole genome shotgun (WGS) entry which is preliminary data.</text>
</comment>
<dbReference type="RefSeq" id="WP_282720309.1">
    <property type="nucleotide sequence ID" value="NZ_JASCQO010000017.1"/>
</dbReference>
<dbReference type="EMBL" id="JASCQO010000017">
    <property type="protein sequence ID" value="MDI5932774.1"/>
    <property type="molecule type" value="Genomic_DNA"/>
</dbReference>
<protein>
    <recommendedName>
        <fullName evidence="3">Alpha/beta hydrolase</fullName>
    </recommendedName>
</protein>
<evidence type="ECO:0000313" key="1">
    <source>
        <dbReference type="EMBL" id="MDI5932774.1"/>
    </source>
</evidence>
<dbReference type="Proteomes" id="UP001244242">
    <property type="component" value="Unassembled WGS sequence"/>
</dbReference>
<sequence>MNLFLPDGDGPWPLLVFLHGGYWQELDASATDCLAVPFLARVRAAGVSAELWSVRTAM</sequence>
<keyword evidence="2" id="KW-1185">Reference proteome</keyword>
<dbReference type="InterPro" id="IPR029058">
    <property type="entry name" value="AB_hydrolase_fold"/>
</dbReference>
<organism evidence="1 2">
    <name type="scientific">Halomonas kalidii</name>
    <dbReference type="NCBI Taxonomy" id="3043293"/>
    <lineage>
        <taxon>Bacteria</taxon>
        <taxon>Pseudomonadati</taxon>
        <taxon>Pseudomonadota</taxon>
        <taxon>Gammaproteobacteria</taxon>
        <taxon>Oceanospirillales</taxon>
        <taxon>Halomonadaceae</taxon>
        <taxon>Halomonas</taxon>
    </lineage>
</organism>